<dbReference type="RefSeq" id="WP_341375923.1">
    <property type="nucleotide sequence ID" value="NZ_JBBUTF010000020.1"/>
</dbReference>
<keyword evidence="2" id="KW-1185">Reference proteome</keyword>
<protein>
    <recommendedName>
        <fullName evidence="3">DUF721 domain-containing protein</fullName>
    </recommendedName>
</protein>
<reference evidence="1 2" key="1">
    <citation type="submission" date="2024-04" db="EMBL/GenBank/DDBJ databases">
        <title>Novel species of the genus Ideonella isolated from streams.</title>
        <authorList>
            <person name="Lu H."/>
        </authorList>
    </citation>
    <scope>NUCLEOTIDE SEQUENCE [LARGE SCALE GENOMIC DNA]</scope>
    <source>
        <strain evidence="1 2">BYS139W</strain>
    </source>
</reference>
<dbReference type="Proteomes" id="UP001368500">
    <property type="component" value="Unassembled WGS sequence"/>
</dbReference>
<gene>
    <name evidence="1" type="ORF">AACH11_19425</name>
</gene>
<evidence type="ECO:0008006" key="3">
    <source>
        <dbReference type="Google" id="ProtNLM"/>
    </source>
</evidence>
<dbReference type="EMBL" id="JBBUTF010000020">
    <property type="protein sequence ID" value="MEK8028138.1"/>
    <property type="molecule type" value="Genomic_DNA"/>
</dbReference>
<evidence type="ECO:0000313" key="1">
    <source>
        <dbReference type="EMBL" id="MEK8028138.1"/>
    </source>
</evidence>
<organism evidence="1 2">
    <name type="scientific">Pseudaquabacterium rugosum</name>
    <dbReference type="NCBI Taxonomy" id="2984194"/>
    <lineage>
        <taxon>Bacteria</taxon>
        <taxon>Pseudomonadati</taxon>
        <taxon>Pseudomonadota</taxon>
        <taxon>Betaproteobacteria</taxon>
        <taxon>Burkholderiales</taxon>
        <taxon>Sphaerotilaceae</taxon>
        <taxon>Pseudaquabacterium</taxon>
    </lineage>
</organism>
<accession>A0ABU9BHW5</accession>
<comment type="caution">
    <text evidence="1">The sequence shown here is derived from an EMBL/GenBank/DDBJ whole genome shotgun (WGS) entry which is preliminary data.</text>
</comment>
<name>A0ABU9BHW5_9BURK</name>
<proteinExistence type="predicted"/>
<sequence>MNPNRPTTPWLPPGTRGIDQVMRDSDALTLLTQRLRASQARLDALRPLLPPALRTQVQAGPLDESGWTLLASSQAAAAKLRYMVPAFEAHLRVQGYDGPPVRLKLMPPRPR</sequence>
<evidence type="ECO:0000313" key="2">
    <source>
        <dbReference type="Proteomes" id="UP001368500"/>
    </source>
</evidence>